<protein>
    <recommendedName>
        <fullName evidence="6">CXXC motif containing zinc binding protein</fullName>
    </recommendedName>
</protein>
<evidence type="ECO:0000256" key="1">
    <source>
        <dbReference type="ARBA" id="ARBA00007818"/>
    </source>
</evidence>
<evidence type="ECO:0000313" key="4">
    <source>
        <dbReference type="EMBL" id="KAJ8307604.1"/>
    </source>
</evidence>
<organism evidence="4 5">
    <name type="scientific">Tegillarca granosa</name>
    <name type="common">Malaysian cockle</name>
    <name type="synonym">Anadara granosa</name>
    <dbReference type="NCBI Taxonomy" id="220873"/>
    <lineage>
        <taxon>Eukaryota</taxon>
        <taxon>Metazoa</taxon>
        <taxon>Spiralia</taxon>
        <taxon>Lophotrochozoa</taxon>
        <taxon>Mollusca</taxon>
        <taxon>Bivalvia</taxon>
        <taxon>Autobranchia</taxon>
        <taxon>Pteriomorphia</taxon>
        <taxon>Arcoida</taxon>
        <taxon>Arcoidea</taxon>
        <taxon>Arcidae</taxon>
        <taxon>Tegillarca</taxon>
    </lineage>
</organism>
<dbReference type="InterPro" id="IPR008584">
    <property type="entry name" value="CXXC_Zn-binding_euk"/>
</dbReference>
<comment type="similarity">
    <text evidence="1">Belongs to the UPF0587 family.</text>
</comment>
<evidence type="ECO:0000256" key="3">
    <source>
        <dbReference type="ARBA" id="ARBA00022833"/>
    </source>
</evidence>
<sequence>MVKISLEFKAQLLNITNLRPDGEDFRWYFRESVPLTGGRGHANYKMKCKFCKKEASIGILQETITPYNAEDSGKYKSMAQGFVAEGEESGTPFTVEFEDKEWCDYDAQGKCEVSITELDFKFKSVK</sequence>
<dbReference type="Proteomes" id="UP001217089">
    <property type="component" value="Unassembled WGS sequence"/>
</dbReference>
<dbReference type="SUPFAM" id="SSF141678">
    <property type="entry name" value="MAL13P1.257-like"/>
    <property type="match status" value="1"/>
</dbReference>
<keyword evidence="3" id="KW-0862">Zinc</keyword>
<dbReference type="EMBL" id="JARBDR010000782">
    <property type="protein sequence ID" value="KAJ8307604.1"/>
    <property type="molecule type" value="Genomic_DNA"/>
</dbReference>
<reference evidence="4 5" key="1">
    <citation type="submission" date="2022-12" db="EMBL/GenBank/DDBJ databases">
        <title>Chromosome-level genome of Tegillarca granosa.</title>
        <authorList>
            <person name="Kim J."/>
        </authorList>
    </citation>
    <scope>NUCLEOTIDE SEQUENCE [LARGE SCALE GENOMIC DNA]</scope>
    <source>
        <strain evidence="4">Teg-2019</strain>
        <tissue evidence="4">Adductor muscle</tissue>
    </source>
</reference>
<name>A0ABQ9ERC3_TEGGR</name>
<accession>A0ABQ9ERC3</accession>
<proteinExistence type="inferred from homology"/>
<dbReference type="PANTHER" id="PTHR12857:SF0">
    <property type="entry name" value="CXXC MOTIF CONTAINING ZINC BINDING PROTEIN"/>
    <property type="match status" value="1"/>
</dbReference>
<evidence type="ECO:0000313" key="5">
    <source>
        <dbReference type="Proteomes" id="UP001217089"/>
    </source>
</evidence>
<comment type="caution">
    <text evidence="4">The sequence shown here is derived from an EMBL/GenBank/DDBJ whole genome shotgun (WGS) entry which is preliminary data.</text>
</comment>
<keyword evidence="5" id="KW-1185">Reference proteome</keyword>
<dbReference type="Pfam" id="PF05907">
    <property type="entry name" value="CXXC_Zn-b_euk"/>
    <property type="match status" value="1"/>
</dbReference>
<gene>
    <name evidence="4" type="ORF">KUTeg_014845</name>
</gene>
<dbReference type="PANTHER" id="PTHR12857">
    <property type="entry name" value="CXXC MOTIF CONTAINING ZINC BINDING PROTEIN"/>
    <property type="match status" value="1"/>
</dbReference>
<evidence type="ECO:0008006" key="6">
    <source>
        <dbReference type="Google" id="ProtNLM"/>
    </source>
</evidence>
<evidence type="ECO:0000256" key="2">
    <source>
        <dbReference type="ARBA" id="ARBA00022723"/>
    </source>
</evidence>
<keyword evidence="2" id="KW-0479">Metal-binding</keyword>